<dbReference type="SUPFAM" id="SSF54862">
    <property type="entry name" value="4Fe-4S ferredoxins"/>
    <property type="match status" value="1"/>
</dbReference>
<evidence type="ECO:0000259" key="13">
    <source>
        <dbReference type="PROSITE" id="PS51085"/>
    </source>
</evidence>
<evidence type="ECO:0000256" key="9">
    <source>
        <dbReference type="ARBA" id="ARBA00023014"/>
    </source>
</evidence>
<evidence type="ECO:0000256" key="8">
    <source>
        <dbReference type="ARBA" id="ARBA00023004"/>
    </source>
</evidence>
<keyword evidence="15" id="KW-0371">Homeobox</keyword>
<keyword evidence="11" id="KW-0472">Membrane</keyword>
<dbReference type="GO" id="GO:0046872">
    <property type="term" value="F:metal ion binding"/>
    <property type="evidence" value="ECO:0007669"/>
    <property type="project" value="UniProtKB-KW"/>
</dbReference>
<dbReference type="GO" id="GO:0051537">
    <property type="term" value="F:2 iron, 2 sulfur cluster binding"/>
    <property type="evidence" value="ECO:0007669"/>
    <property type="project" value="UniProtKB-KW"/>
</dbReference>
<proteinExistence type="inferred from homology"/>
<evidence type="ECO:0000313" key="15">
    <source>
        <dbReference type="EMBL" id="SPS06074.1"/>
    </source>
</evidence>
<dbReference type="FunFam" id="3.10.20.740:FF:000004">
    <property type="entry name" value="NADH-quinone oxidoreductase"/>
    <property type="match status" value="1"/>
</dbReference>
<evidence type="ECO:0000256" key="3">
    <source>
        <dbReference type="ARBA" id="ARBA00005404"/>
    </source>
</evidence>
<dbReference type="GO" id="GO:0047985">
    <property type="term" value="F:hydrogen dehydrogenase activity"/>
    <property type="evidence" value="ECO:0007669"/>
    <property type="project" value="UniProtKB-EC"/>
</dbReference>
<evidence type="ECO:0000256" key="10">
    <source>
        <dbReference type="ARBA" id="ARBA00023027"/>
    </source>
</evidence>
<dbReference type="Pfam" id="PF10588">
    <property type="entry name" value="NADH-G_4Fe-4S_3"/>
    <property type="match status" value="1"/>
</dbReference>
<dbReference type="InterPro" id="IPR001041">
    <property type="entry name" value="2Fe-2S_ferredoxin-type"/>
</dbReference>
<dbReference type="Gene3D" id="3.30.70.20">
    <property type="match status" value="1"/>
</dbReference>
<dbReference type="GO" id="GO:0016020">
    <property type="term" value="C:membrane"/>
    <property type="evidence" value="ECO:0007669"/>
    <property type="project" value="UniProtKB-SubCell"/>
</dbReference>
<evidence type="ECO:0000256" key="1">
    <source>
        <dbReference type="ARBA" id="ARBA00001966"/>
    </source>
</evidence>
<dbReference type="PROSITE" id="PS00642">
    <property type="entry name" value="COMPLEX1_75K_2"/>
    <property type="match status" value="1"/>
</dbReference>
<evidence type="ECO:0000256" key="12">
    <source>
        <dbReference type="ARBA" id="ARBA00034078"/>
    </source>
</evidence>
<dbReference type="SMART" id="SM00929">
    <property type="entry name" value="NADH-G_4Fe-4S_3"/>
    <property type="match status" value="1"/>
</dbReference>
<evidence type="ECO:0000259" key="14">
    <source>
        <dbReference type="PROSITE" id="PS51839"/>
    </source>
</evidence>
<dbReference type="PROSITE" id="PS51839">
    <property type="entry name" value="4FE4S_HC3"/>
    <property type="match status" value="1"/>
</dbReference>
<keyword evidence="10" id="KW-0520">NAD</keyword>
<keyword evidence="15" id="KW-0560">Oxidoreductase</keyword>
<keyword evidence="5" id="KW-0001">2Fe-2S</keyword>
<comment type="similarity">
    <text evidence="3">Belongs to the complex I 75 kDa subunit family.</text>
</comment>
<dbReference type="InterPro" id="IPR036010">
    <property type="entry name" value="2Fe-2S_ferredoxin-like_sf"/>
</dbReference>
<sequence length="281" mass="31404">MRRPGRAMMKTDNRQDQAVRNTITIDGREIPFQPGQTIIDAALEAGIYIPHLCHRSGLSPHGSCRLCMVDIVDRTETLGDSDRRREGKIQEETRSRSVAACTMPATAGQWIRNNTPELNEARKVITQMLFTEGNHICPSCEHSGNCTLQAVAYYLGMLDGHFPPFFPRRELDASHPTVMLDRDRCILCELCVRASREADGKNVFAIAGRGTRARLIVNSASGMLVDSDIEMHDLAVHVCPVGAILIKEQGYRVPIGQRTFDLHQVEEIDLRKTILPEMGQK</sequence>
<feature type="domain" description="2Fe-2S ferredoxin-type" evidence="13">
    <location>
        <begin position="19"/>
        <end position="117"/>
    </location>
</feature>
<dbReference type="Pfam" id="PF13459">
    <property type="entry name" value="Fer4_15"/>
    <property type="match status" value="1"/>
</dbReference>
<evidence type="ECO:0000256" key="7">
    <source>
        <dbReference type="ARBA" id="ARBA00022967"/>
    </source>
</evidence>
<dbReference type="InterPro" id="IPR016214">
    <property type="entry name" value="NAD-red_Hydgase_HoxS_gsu"/>
</dbReference>
<protein>
    <submittedName>
        <fullName evidence="15">[NiFe] NAD-reducing hydrogenase subunit HoxU</fullName>
        <ecNumber evidence="15">1.12.1.2</ecNumber>
    </submittedName>
</protein>
<name>A0A2X0REH9_9PROT</name>
<accession>A0A2X0REH9</accession>
<dbReference type="PIRSF" id="PIRSF000309">
    <property type="entry name" value="NAD_red_hyd_HoxU"/>
    <property type="match status" value="1"/>
</dbReference>
<organism evidence="15">
    <name type="scientific">Candidatus Nitrotoga fabula</name>
    <dbReference type="NCBI Taxonomy" id="2182327"/>
    <lineage>
        <taxon>Bacteria</taxon>
        <taxon>Pseudomonadati</taxon>
        <taxon>Pseudomonadota</taxon>
        <taxon>Betaproteobacteria</taxon>
        <taxon>Nitrosomonadales</taxon>
        <taxon>Gallionellaceae</taxon>
        <taxon>Candidatus Nitrotoga</taxon>
    </lineage>
</organism>
<evidence type="ECO:0000256" key="11">
    <source>
        <dbReference type="ARBA" id="ARBA00023136"/>
    </source>
</evidence>
<reference evidence="15" key="1">
    <citation type="submission" date="2018-05" db="EMBL/GenBank/DDBJ databases">
        <authorList>
            <person name="Lanie J.A."/>
            <person name="Ng W.-L."/>
            <person name="Kazmierczak K.M."/>
            <person name="Andrzejewski T.M."/>
            <person name="Davidsen T.M."/>
            <person name="Wayne K.J."/>
            <person name="Tettelin H."/>
            <person name="Glass J.I."/>
            <person name="Rusch D."/>
            <person name="Podicherti R."/>
            <person name="Tsui H.-C.T."/>
            <person name="Winkler M.E."/>
        </authorList>
    </citation>
    <scope>NUCLEOTIDE SEQUENCE</scope>
    <source>
        <strain evidence="15">KNB</strain>
    </source>
</reference>
<keyword evidence="6" id="KW-0479">Metal-binding</keyword>
<dbReference type="CDD" id="cd00207">
    <property type="entry name" value="fer2"/>
    <property type="match status" value="1"/>
</dbReference>
<evidence type="ECO:0000256" key="6">
    <source>
        <dbReference type="ARBA" id="ARBA00022723"/>
    </source>
</evidence>
<dbReference type="Pfam" id="PF13510">
    <property type="entry name" value="Fer2_4"/>
    <property type="match status" value="1"/>
</dbReference>
<feature type="domain" description="4Fe-4S His(Cys)3-ligated-type" evidence="14">
    <location>
        <begin position="117"/>
        <end position="156"/>
    </location>
</feature>
<keyword evidence="8" id="KW-0408">Iron</keyword>
<gene>
    <name evidence="15" type="primary">hoxU</name>
    <name evidence="15" type="ORF">NITFAB_1664</name>
</gene>
<evidence type="ECO:0000256" key="4">
    <source>
        <dbReference type="ARBA" id="ARBA00022485"/>
    </source>
</evidence>
<dbReference type="InterPro" id="IPR019574">
    <property type="entry name" value="NADH_UbQ_OxRdtase_Gsu_4Fe4S-bd"/>
</dbReference>
<dbReference type="GO" id="GO:0008137">
    <property type="term" value="F:NADH dehydrogenase (ubiquinone) activity"/>
    <property type="evidence" value="ECO:0007669"/>
    <property type="project" value="InterPro"/>
</dbReference>
<dbReference type="AlphaFoldDB" id="A0A2X0REH9"/>
<dbReference type="PROSITE" id="PS51085">
    <property type="entry name" value="2FE2S_FER_2"/>
    <property type="match status" value="1"/>
</dbReference>
<dbReference type="EC" id="1.12.1.2" evidence="15"/>
<dbReference type="GO" id="GO:0051539">
    <property type="term" value="F:4 iron, 4 sulfur cluster binding"/>
    <property type="evidence" value="ECO:0007669"/>
    <property type="project" value="UniProtKB-KW"/>
</dbReference>
<keyword evidence="7" id="KW-1278">Translocase</keyword>
<dbReference type="InterPro" id="IPR000283">
    <property type="entry name" value="NADH_UbQ_OxRdtase_75kDa_su_CS"/>
</dbReference>
<evidence type="ECO:0000256" key="5">
    <source>
        <dbReference type="ARBA" id="ARBA00022714"/>
    </source>
</evidence>
<comment type="subcellular location">
    <subcellularLocation>
        <location evidence="2">Membrane</location>
    </subcellularLocation>
</comment>
<dbReference type="GO" id="GO:0003677">
    <property type="term" value="F:DNA binding"/>
    <property type="evidence" value="ECO:0007669"/>
    <property type="project" value="UniProtKB-KW"/>
</dbReference>
<dbReference type="Gene3D" id="3.10.20.740">
    <property type="match status" value="1"/>
</dbReference>
<dbReference type="GO" id="GO:0042773">
    <property type="term" value="P:ATP synthesis coupled electron transport"/>
    <property type="evidence" value="ECO:0007669"/>
    <property type="project" value="InterPro"/>
</dbReference>
<comment type="cofactor">
    <cofactor evidence="1">
        <name>[4Fe-4S] cluster</name>
        <dbReference type="ChEBI" id="CHEBI:49883"/>
    </cofactor>
</comment>
<evidence type="ECO:0000256" key="2">
    <source>
        <dbReference type="ARBA" id="ARBA00004370"/>
    </source>
</evidence>
<keyword evidence="9" id="KW-0411">Iron-sulfur</keyword>
<dbReference type="EMBL" id="LS423452">
    <property type="protein sequence ID" value="SPS06074.1"/>
    <property type="molecule type" value="Genomic_DNA"/>
</dbReference>
<comment type="cofactor">
    <cofactor evidence="12">
        <name>[2Fe-2S] cluster</name>
        <dbReference type="ChEBI" id="CHEBI:190135"/>
    </cofactor>
</comment>
<keyword evidence="4" id="KW-0004">4Fe-4S</keyword>
<dbReference type="SUPFAM" id="SSF54292">
    <property type="entry name" value="2Fe-2S ferredoxin-like"/>
    <property type="match status" value="1"/>
</dbReference>